<accession>A0A5T0Z8V8</accession>
<dbReference type="RefSeq" id="WP_070274184.1">
    <property type="nucleotide sequence ID" value="NZ_AP028370.1"/>
</dbReference>
<dbReference type="AlphaFoldDB" id="A0A5T0Z8V8"/>
<keyword evidence="1" id="KW-0175">Coiled coil</keyword>
<comment type="caution">
    <text evidence="2">The sequence shown here is derived from an EMBL/GenBank/DDBJ whole genome shotgun (WGS) entry which is preliminary data.</text>
</comment>
<evidence type="ECO:0000256" key="1">
    <source>
        <dbReference type="SAM" id="Coils"/>
    </source>
</evidence>
<evidence type="ECO:0008006" key="3">
    <source>
        <dbReference type="Google" id="ProtNLM"/>
    </source>
</evidence>
<sequence length="686" mass="81214">MSLEFIEKFIEKLNKGGCAHLDYDYKKYDCEMSTLKSVIVNYEMQKIVDFWNEKQMYNYFEIQHPIYNHITTRAIFSVQHKLCNYVFFIDETNKYIWCGIQASSIFNYFICDDVIYTIYPTWWEVDFSFMSNISHSQLEYKNIDFGFCLSSNVSLWHYVHDCLIFIYDLNFKKPMQNIPYYFIPNHVKVTNEKLVFLYIGGLCKEYPLPEIQRETIVKRMADNVYKDSLVNLNKFSQQANDYDLTIWFGLTYRKSIKTWVEQVDGTIKIIQELQKTFKKIKVYFDGMKSYENEKCTNYITENAKQIIQEISNKLKGVDIVDLNGYAVKEAICICSQVDIAIAECGAGCLLPVLFCRKPTVMYGNDNYLRNISYMQYLDEKTKVVDVKYSKSIGTFEYGWDVRNYHIPWQHIYNLLVELLEDLSKSKKIKIFKKISRLPVPSVEFIAKEYEIKQDLESKFFDKNICISEYIIKYFAEKELALQSKIDILNKDKDALVNEKQSIMQEKNILQRELNLLPVKKQQLEISILEQELVIKKLKVKKISQDVGVKIIELVSQNLTQYDSAKTRIQNHLAYKLGQSIIINSKSIFGYIKMPFVLSYIKEKHVREQNIYKQKIKLKLISPKPLLEDYLDYQDALKEKECFTYKLGEAVIQAHKYWYKGGYIKLIIQDIPKLKKEIKVRFLKNEL</sequence>
<evidence type="ECO:0000313" key="2">
    <source>
        <dbReference type="EMBL" id="EAK5837380.1"/>
    </source>
</evidence>
<dbReference type="EMBL" id="AACHLB010000008">
    <property type="protein sequence ID" value="EAK5837380.1"/>
    <property type="molecule type" value="Genomic_DNA"/>
</dbReference>
<protein>
    <recommendedName>
        <fullName evidence="3">Sugar transferase</fullName>
    </recommendedName>
</protein>
<reference evidence="2" key="1">
    <citation type="submission" date="2018-05" db="EMBL/GenBank/DDBJ databases">
        <authorList>
            <consortium name="GenomeTrakr network: Whole genome sequencing for foodborne pathogen traceback"/>
        </authorList>
    </citation>
    <scope>NUCLEOTIDE SEQUENCE</scope>
    <source>
        <strain evidence="2">AK1117400155-2</strain>
    </source>
</reference>
<name>A0A5T0Z8V8_CAMJU</name>
<feature type="coiled-coil region" evidence="1">
    <location>
        <begin position="485"/>
        <end position="512"/>
    </location>
</feature>
<gene>
    <name evidence="2" type="ORF">APU83_07235</name>
</gene>
<organism evidence="2">
    <name type="scientific">Campylobacter jejuni</name>
    <dbReference type="NCBI Taxonomy" id="197"/>
    <lineage>
        <taxon>Bacteria</taxon>
        <taxon>Pseudomonadati</taxon>
        <taxon>Campylobacterota</taxon>
        <taxon>Epsilonproteobacteria</taxon>
        <taxon>Campylobacterales</taxon>
        <taxon>Campylobacteraceae</taxon>
        <taxon>Campylobacter</taxon>
    </lineage>
</organism>
<proteinExistence type="predicted"/>